<accession>A0A1X0NDE7</accession>
<dbReference type="GO" id="GO:0016740">
    <property type="term" value="F:transferase activity"/>
    <property type="evidence" value="ECO:0007669"/>
    <property type="project" value="UniProtKB-KW"/>
</dbReference>
<feature type="non-terminal residue" evidence="1">
    <location>
        <position position="98"/>
    </location>
</feature>
<comment type="caution">
    <text evidence="1">The sequence shown here is derived from an EMBL/GenBank/DDBJ whole genome shotgun (WGS) entry which is preliminary data.</text>
</comment>
<organism evidence="1 2">
    <name type="scientific">Trypanosoma theileri</name>
    <dbReference type="NCBI Taxonomy" id="67003"/>
    <lineage>
        <taxon>Eukaryota</taxon>
        <taxon>Discoba</taxon>
        <taxon>Euglenozoa</taxon>
        <taxon>Kinetoplastea</taxon>
        <taxon>Metakinetoplastina</taxon>
        <taxon>Trypanosomatida</taxon>
        <taxon>Trypanosomatidae</taxon>
        <taxon>Trypanosoma</taxon>
    </lineage>
</organism>
<protein>
    <submittedName>
        <fullName evidence="1">UDP-Gal or UDP-GlcNAc-dependent glycosyltransferase</fullName>
    </submittedName>
</protein>
<evidence type="ECO:0000313" key="2">
    <source>
        <dbReference type="Proteomes" id="UP000192257"/>
    </source>
</evidence>
<dbReference type="RefSeq" id="XP_028876717.1">
    <property type="nucleotide sequence ID" value="XM_029031988.1"/>
</dbReference>
<dbReference type="OrthoDB" id="252023at2759"/>
<gene>
    <name evidence="1" type="ORF">TM35_001911000</name>
</gene>
<dbReference type="Proteomes" id="UP000192257">
    <property type="component" value="Unassembled WGS sequence"/>
</dbReference>
<reference evidence="1 2" key="1">
    <citation type="submission" date="2017-03" db="EMBL/GenBank/DDBJ databases">
        <title>An alternative strategy for trypanosome survival in the mammalian bloodstream revealed through genome and transcriptome analysis of the ubiquitous bovine parasite Trypanosoma (Megatrypanum) theileri.</title>
        <authorList>
            <person name="Kelly S."/>
            <person name="Ivens A."/>
            <person name="Mott A."/>
            <person name="O'Neill E."/>
            <person name="Emms D."/>
            <person name="Macleod O."/>
            <person name="Voorheis P."/>
            <person name="Matthews J."/>
            <person name="Matthews K."/>
            <person name="Carrington M."/>
        </authorList>
    </citation>
    <scope>NUCLEOTIDE SEQUENCE [LARGE SCALE GENOMIC DNA]</scope>
    <source>
        <strain evidence="1">Edinburgh</strain>
    </source>
</reference>
<dbReference type="GeneID" id="39991768"/>
<proteinExistence type="predicted"/>
<name>A0A1X0NDE7_9TRYP</name>
<keyword evidence="2" id="KW-1185">Reference proteome</keyword>
<evidence type="ECO:0000313" key="1">
    <source>
        <dbReference type="EMBL" id="ORC79979.1"/>
    </source>
</evidence>
<keyword evidence="1" id="KW-0808">Transferase</keyword>
<dbReference type="EMBL" id="NBCO01000191">
    <property type="protein sequence ID" value="ORC79979.1"/>
    <property type="molecule type" value="Genomic_DNA"/>
</dbReference>
<dbReference type="VEuPathDB" id="TriTrypDB:TM35_001911000"/>
<dbReference type="AlphaFoldDB" id="A0A1X0NDE7"/>
<sequence>MFLLKEADEYHDIITLPMNEGRPNTTKLEYSSSGWGLDAQMGMNRKTFLWFELALRLFPRVNYITKADDDMFLRVPQFLSDLRVIPLRGIYWGVPVGG</sequence>